<evidence type="ECO:0000259" key="2">
    <source>
        <dbReference type="Pfam" id="PF00271"/>
    </source>
</evidence>
<name>A0A931AMM4_9FIRM</name>
<keyword evidence="1" id="KW-0175">Coiled coil</keyword>
<organism evidence="3 4">
    <name type="scientific">Halonatronomonas betaini</name>
    <dbReference type="NCBI Taxonomy" id="2778430"/>
    <lineage>
        <taxon>Bacteria</taxon>
        <taxon>Bacillati</taxon>
        <taxon>Bacillota</taxon>
        <taxon>Clostridia</taxon>
        <taxon>Halanaerobiales</taxon>
        <taxon>Halarsenatibacteraceae</taxon>
        <taxon>Halonatronomonas</taxon>
    </lineage>
</organism>
<comment type="caution">
    <text evidence="3">The sequence shown here is derived from an EMBL/GenBank/DDBJ whole genome shotgun (WGS) entry which is preliminary data.</text>
</comment>
<dbReference type="InterPro" id="IPR001650">
    <property type="entry name" value="Helicase_C-like"/>
</dbReference>
<feature type="domain" description="Helicase C-terminal" evidence="2">
    <location>
        <begin position="873"/>
        <end position="950"/>
    </location>
</feature>
<dbReference type="RefSeq" id="WP_270452145.1">
    <property type="nucleotide sequence ID" value="NZ_JADPIE010000001.1"/>
</dbReference>
<dbReference type="CDD" id="cd18785">
    <property type="entry name" value="SF2_C"/>
    <property type="match status" value="1"/>
</dbReference>
<evidence type="ECO:0000313" key="3">
    <source>
        <dbReference type="EMBL" id="MBF8435517.1"/>
    </source>
</evidence>
<dbReference type="EMBL" id="JADPIE010000001">
    <property type="protein sequence ID" value="MBF8435517.1"/>
    <property type="molecule type" value="Genomic_DNA"/>
</dbReference>
<protein>
    <recommendedName>
        <fullName evidence="2">Helicase C-terminal domain-containing protein</fullName>
    </recommendedName>
</protein>
<dbReference type="SUPFAM" id="SSF52540">
    <property type="entry name" value="P-loop containing nucleoside triphosphate hydrolases"/>
    <property type="match status" value="2"/>
</dbReference>
<dbReference type="AlphaFoldDB" id="A0A931AMM4"/>
<evidence type="ECO:0000313" key="4">
    <source>
        <dbReference type="Proteomes" id="UP000621436"/>
    </source>
</evidence>
<dbReference type="Pfam" id="PF00271">
    <property type="entry name" value="Helicase_C"/>
    <property type="match status" value="1"/>
</dbReference>
<dbReference type="Proteomes" id="UP000621436">
    <property type="component" value="Unassembled WGS sequence"/>
</dbReference>
<dbReference type="Gene3D" id="3.40.50.300">
    <property type="entry name" value="P-loop containing nucleotide triphosphate hydrolases"/>
    <property type="match status" value="2"/>
</dbReference>
<keyword evidence="4" id="KW-1185">Reference proteome</keyword>
<sequence length="1124" mass="131566">MVDKYNNMQLFTEQLLKDYKEKITGENIKRVIGKKPEDKFYVGKLSTVKSSDLDSNVIINQIGIDFLINKEDLSNTKISISPKGDLYYRVNPKIEEQRHYTLNEINQNNDDVNYNDFEEILSEENDLTKYKSEVVEVYKSFSLLDYNLNYILNLDKLYNNNKKIGIVDEKHDINKRFAEDINNIEEEISNDSEVYKYIREEVYLKDLISSDTWESFIKKNESSIDGRVMWSLKIRVEIKPYKNNYYRVSVTLVNDTPENNLKINTLFNSGLEVEIIGSEFEPLILDYFKDDYKYNKEQYGIGTNCTVIKKDNSNTLSTTHLPIYRQYRLKPKVDLSVKFEDLINNTNKTLNNIYQEMINELAKWEERYDDISSSLTIEGKKQFKQEIEDFKLEKNRFKHGVEIIKNYEEIKSAFLLMNKTFFNTNKNFDSWRLFQIVFIVSLIPDIAECEDGLLLDSEKDKSNLENVDLLYFPTGGGKTEAFLGVVVFNLFFDRIRQKLMGTTSLIKYPLRLLSIQQVQRIANILATANNIKNKNNIKGKEFSLGYYVGSQNTPNRLEKNIEAELRKGQEQLNEDYKILELCPNCGSENINIKILKNKNRLIHECDNSSCSYDGPLPIYIVDQEIYRYLPSVIVSTIDKQAALGYQSNFRNVLGEPKLFECSDHGFTSKNKCLVKGCENNFEDFKTINIHDPAPSLMIQDELHLLRESLGVYDAHYETFMQYYINNLSKSKRPLKIIGATATITSYHEQIYHLYNGKPIRFPSESPFLDEDFYSYVDKDELHRIILGLAPFGKAIVNSVAYSLKYLKEILWNYYNDLSKVLSIEGMELSDEEEAKEILDFYWMILQYNNVKSDANRVINAIDDPINVELENEKVQPFEIRKMTGDDTFQDVRRILAEIENKESMFEGFNMITATSMISHGVDADRFNQMLFFGIPRHTAEYIQAYSRVGRKYPGFIIMIMRPTRERDQSYLRNFIKFHEFKDILVEPVPVNRWATKAVDKTLPGIISGLLINYYDSKEELKDHKIYMMQSLQSAIQNELIEKQEFKNHIYKIYGCIDSEGEKEIGRQYRQRISKIVDEFFDKVTHENYSREKNPYITKGIGELLTYKPMFSLRDTDEDVKVALR</sequence>
<accession>A0A931AMM4</accession>
<evidence type="ECO:0000256" key="1">
    <source>
        <dbReference type="SAM" id="Coils"/>
    </source>
</evidence>
<dbReference type="InterPro" id="IPR027417">
    <property type="entry name" value="P-loop_NTPase"/>
</dbReference>
<feature type="coiled-coil region" evidence="1">
    <location>
        <begin position="347"/>
        <end position="374"/>
    </location>
</feature>
<reference evidence="3" key="1">
    <citation type="submission" date="2020-11" db="EMBL/GenBank/DDBJ databases">
        <title>Halonatronomonas betainensis gen. nov., sp. nov. a novel haloalkaliphilic representative of the family Halanaerobiacae capable of betaine degradation.</title>
        <authorList>
            <person name="Boltyanskaya Y."/>
            <person name="Kevbrin V."/>
            <person name="Detkova E."/>
            <person name="Grouzdev D.S."/>
            <person name="Koziaeva V."/>
            <person name="Zhilina T."/>
        </authorList>
    </citation>
    <scope>NUCLEOTIDE SEQUENCE</scope>
    <source>
        <strain evidence="3">Z-7014</strain>
    </source>
</reference>
<proteinExistence type="predicted"/>
<gene>
    <name evidence="3" type="ORF">I0Q91_00365</name>
</gene>